<gene>
    <name evidence="1" type="ORF">ACFQS1_40175</name>
</gene>
<name>A0ABW2I5N5_9ACTN</name>
<evidence type="ECO:0008006" key="3">
    <source>
        <dbReference type="Google" id="ProtNLM"/>
    </source>
</evidence>
<sequence length="79" mass="9336">MSDADERPADWRYEELERLGKLERLMTAELADTRDAIARLIGQILPHHARSAQIERVVQASGYSRWMIERLRDGKMWLR</sequence>
<evidence type="ECO:0000313" key="1">
    <source>
        <dbReference type="EMBL" id="MFC7280210.1"/>
    </source>
</evidence>
<reference evidence="2" key="1">
    <citation type="journal article" date="2019" name="Int. J. Syst. Evol. Microbiol.">
        <title>The Global Catalogue of Microorganisms (GCM) 10K type strain sequencing project: providing services to taxonomists for standard genome sequencing and annotation.</title>
        <authorList>
            <consortium name="The Broad Institute Genomics Platform"/>
            <consortium name="The Broad Institute Genome Sequencing Center for Infectious Disease"/>
            <person name="Wu L."/>
            <person name="Ma J."/>
        </authorList>
    </citation>
    <scope>NUCLEOTIDE SEQUENCE [LARGE SCALE GENOMIC DNA]</scope>
    <source>
        <strain evidence="2">XZYJT-10</strain>
    </source>
</reference>
<protein>
    <recommendedName>
        <fullName evidence="3">Transposase</fullName>
    </recommendedName>
</protein>
<keyword evidence="2" id="KW-1185">Reference proteome</keyword>
<organism evidence="1 2">
    <name type="scientific">Paractinoplanes rhizophilus</name>
    <dbReference type="NCBI Taxonomy" id="1416877"/>
    <lineage>
        <taxon>Bacteria</taxon>
        <taxon>Bacillati</taxon>
        <taxon>Actinomycetota</taxon>
        <taxon>Actinomycetes</taxon>
        <taxon>Micromonosporales</taxon>
        <taxon>Micromonosporaceae</taxon>
        <taxon>Paractinoplanes</taxon>
    </lineage>
</organism>
<dbReference type="EMBL" id="JBHTBJ010000091">
    <property type="protein sequence ID" value="MFC7280210.1"/>
    <property type="molecule type" value="Genomic_DNA"/>
</dbReference>
<proteinExistence type="predicted"/>
<comment type="caution">
    <text evidence="1">The sequence shown here is derived from an EMBL/GenBank/DDBJ whole genome shotgun (WGS) entry which is preliminary data.</text>
</comment>
<dbReference type="Proteomes" id="UP001596548">
    <property type="component" value="Unassembled WGS sequence"/>
</dbReference>
<evidence type="ECO:0000313" key="2">
    <source>
        <dbReference type="Proteomes" id="UP001596548"/>
    </source>
</evidence>
<dbReference type="RefSeq" id="WP_378978277.1">
    <property type="nucleotide sequence ID" value="NZ_JBHTBJ010000091.1"/>
</dbReference>
<accession>A0ABW2I5N5</accession>